<comment type="function">
    <text evidence="2">Component of the dihydroxyacetone kinase complex, which is responsible for the phosphoenolpyruvate (PEP)-dependent phosphorylation of dihydroxyacetone. DhaM serves as the phosphoryl donor. Is phosphorylated by phosphoenolpyruvate in an EI- and HPr-dependent reaction, and a phosphorelay system on histidine residues finally leads to phosphoryl transfer to DhaL and dihydroxyacetone.</text>
</comment>
<dbReference type="Gene3D" id="3.40.50.510">
    <property type="entry name" value="Phosphotransferase system, mannose-type IIA component"/>
    <property type="match status" value="1"/>
</dbReference>
<dbReference type="PANTHER" id="PTHR38594">
    <property type="entry name" value="PEP-DEPENDENT DIHYDROXYACETONE KINASE, PHOSPHORYL DONOR SUBUNIT DHAM"/>
    <property type="match status" value="1"/>
</dbReference>
<evidence type="ECO:0000256" key="4">
    <source>
        <dbReference type="ARBA" id="ARBA00022679"/>
    </source>
</evidence>
<dbReference type="InterPro" id="IPR039643">
    <property type="entry name" value="DhaM"/>
</dbReference>
<dbReference type="KEGG" id="eio:H9L01_09315"/>
<dbReference type="InterPro" id="IPR004701">
    <property type="entry name" value="PTS_EIIA_man-typ"/>
</dbReference>
<dbReference type="Pfam" id="PF03610">
    <property type="entry name" value="EIIA-man"/>
    <property type="match status" value="1"/>
</dbReference>
<protein>
    <recommendedName>
        <fullName evidence="3">phosphoenolpyruvate--glycerone phosphotransferase</fullName>
        <ecNumber evidence="3">2.7.1.121</ecNumber>
    </recommendedName>
</protein>
<dbReference type="Proteomes" id="UP000515928">
    <property type="component" value="Chromosome"/>
</dbReference>
<comment type="subunit">
    <text evidence="5">Homodimer. The dihydroxyacetone kinase complex is composed of a homodimer of DhaM, a homodimer of DhaK and the subunit DhaL.</text>
</comment>
<accession>A0A7G9RY82</accession>
<dbReference type="AlphaFoldDB" id="A0A7G9RY82"/>
<dbReference type="InterPro" id="IPR036662">
    <property type="entry name" value="PTS_EIIA_man-typ_sf"/>
</dbReference>
<sequence>MRTDYGVLIVSHVEGVAKGVHQLMSEIGPNVSITYSGGTEEGGVGTSFESILNAVDTNQADKILAFYDLGSAKMNLDIVSEMTDKSVTIYDAAFVEGCYTACALLEAGVDLNEIESQLKPLIIK</sequence>
<dbReference type="GO" id="GO:0019563">
    <property type="term" value="P:glycerol catabolic process"/>
    <property type="evidence" value="ECO:0007669"/>
    <property type="project" value="InterPro"/>
</dbReference>
<keyword evidence="4 7" id="KW-0808">Transferase</keyword>
<evidence type="ECO:0000313" key="7">
    <source>
        <dbReference type="EMBL" id="QNN60557.1"/>
    </source>
</evidence>
<dbReference type="InterPro" id="IPR012844">
    <property type="entry name" value="DhaM_N"/>
</dbReference>
<dbReference type="NCBIfam" id="TIGR02364">
    <property type="entry name" value="dha_pts"/>
    <property type="match status" value="1"/>
</dbReference>
<comment type="catalytic activity">
    <reaction evidence="1">
        <text>dihydroxyacetone + phosphoenolpyruvate = dihydroxyacetone phosphate + pyruvate</text>
        <dbReference type="Rhea" id="RHEA:18381"/>
        <dbReference type="ChEBI" id="CHEBI:15361"/>
        <dbReference type="ChEBI" id="CHEBI:16016"/>
        <dbReference type="ChEBI" id="CHEBI:57642"/>
        <dbReference type="ChEBI" id="CHEBI:58702"/>
        <dbReference type="EC" id="2.7.1.121"/>
    </reaction>
</comment>
<evidence type="ECO:0000256" key="1">
    <source>
        <dbReference type="ARBA" id="ARBA00001113"/>
    </source>
</evidence>
<evidence type="ECO:0000256" key="3">
    <source>
        <dbReference type="ARBA" id="ARBA00012095"/>
    </source>
</evidence>
<dbReference type="SUPFAM" id="SSF53062">
    <property type="entry name" value="PTS system fructose IIA component-like"/>
    <property type="match status" value="1"/>
</dbReference>
<keyword evidence="7" id="KW-0418">Kinase</keyword>
<name>A0A7G9RY82_9FIRM</name>
<dbReference type="GO" id="GO:0016020">
    <property type="term" value="C:membrane"/>
    <property type="evidence" value="ECO:0007669"/>
    <property type="project" value="InterPro"/>
</dbReference>
<feature type="domain" description="PTS EIIA type-4" evidence="6">
    <location>
        <begin position="4"/>
        <end position="124"/>
    </location>
</feature>
<organism evidence="7 8">
    <name type="scientific">Erysipelothrix inopinata</name>
    <dbReference type="NCBI Taxonomy" id="225084"/>
    <lineage>
        <taxon>Bacteria</taxon>
        <taxon>Bacillati</taxon>
        <taxon>Bacillota</taxon>
        <taxon>Erysipelotrichia</taxon>
        <taxon>Erysipelotrichales</taxon>
        <taxon>Erysipelotrichaceae</taxon>
        <taxon>Erysipelothrix</taxon>
    </lineage>
</organism>
<dbReference type="EMBL" id="CP060715">
    <property type="protein sequence ID" value="QNN60557.1"/>
    <property type="molecule type" value="Genomic_DNA"/>
</dbReference>
<proteinExistence type="predicted"/>
<reference evidence="7 8" key="1">
    <citation type="submission" date="2020-08" db="EMBL/GenBank/DDBJ databases">
        <title>Genome sequence of Erysipelothrix inopinata DSM 15511T.</title>
        <authorList>
            <person name="Hyun D.-W."/>
            <person name="Bae J.-W."/>
        </authorList>
    </citation>
    <scope>NUCLEOTIDE SEQUENCE [LARGE SCALE GENOMIC DNA]</scope>
    <source>
        <strain evidence="7 8">DSM 15511</strain>
    </source>
</reference>
<dbReference type="EC" id="2.7.1.121" evidence="3"/>
<dbReference type="PANTHER" id="PTHR38594:SF1">
    <property type="entry name" value="PEP-DEPENDENT DIHYDROXYACETONE KINASE, PHOSPHORYL DONOR SUBUNIT DHAM"/>
    <property type="match status" value="1"/>
</dbReference>
<dbReference type="PROSITE" id="PS51096">
    <property type="entry name" value="PTS_EIIA_TYPE_4"/>
    <property type="match status" value="1"/>
</dbReference>
<dbReference type="GO" id="GO:0009401">
    <property type="term" value="P:phosphoenolpyruvate-dependent sugar phosphotransferase system"/>
    <property type="evidence" value="ECO:0007669"/>
    <property type="project" value="InterPro"/>
</dbReference>
<gene>
    <name evidence="7" type="primary">dhaM</name>
    <name evidence="7" type="ORF">H9L01_09315</name>
</gene>
<dbReference type="RefSeq" id="WP_187533683.1">
    <property type="nucleotide sequence ID" value="NZ_CBCSHU010000016.1"/>
</dbReference>
<dbReference type="GO" id="GO:0047324">
    <property type="term" value="F:phosphoenolpyruvate-glycerone phosphotransferase activity"/>
    <property type="evidence" value="ECO:0007669"/>
    <property type="project" value="UniProtKB-EC"/>
</dbReference>
<evidence type="ECO:0000256" key="5">
    <source>
        <dbReference type="ARBA" id="ARBA00046577"/>
    </source>
</evidence>
<evidence type="ECO:0000313" key="8">
    <source>
        <dbReference type="Proteomes" id="UP000515928"/>
    </source>
</evidence>
<evidence type="ECO:0000256" key="2">
    <source>
        <dbReference type="ARBA" id="ARBA00002788"/>
    </source>
</evidence>
<keyword evidence="8" id="KW-1185">Reference proteome</keyword>
<evidence type="ECO:0000259" key="6">
    <source>
        <dbReference type="PROSITE" id="PS51096"/>
    </source>
</evidence>